<keyword evidence="1" id="KW-1133">Transmembrane helix</keyword>
<protein>
    <submittedName>
        <fullName evidence="2">DUF916 domain-containing protein</fullName>
    </submittedName>
</protein>
<keyword evidence="1" id="KW-0472">Membrane</keyword>
<proteinExistence type="predicted"/>
<dbReference type="EMBL" id="JABEMB010000010">
    <property type="protein sequence ID" value="NNH03944.1"/>
    <property type="molecule type" value="Genomic_DNA"/>
</dbReference>
<organism evidence="2 3">
    <name type="scientific">Microbacterium ulmi</name>
    <dbReference type="NCBI Taxonomy" id="179095"/>
    <lineage>
        <taxon>Bacteria</taxon>
        <taxon>Bacillati</taxon>
        <taxon>Actinomycetota</taxon>
        <taxon>Actinomycetes</taxon>
        <taxon>Micrococcales</taxon>
        <taxon>Microbacteriaceae</taxon>
        <taxon>Microbacterium</taxon>
    </lineage>
</organism>
<evidence type="ECO:0000313" key="3">
    <source>
        <dbReference type="Proteomes" id="UP000543598"/>
    </source>
</evidence>
<evidence type="ECO:0000313" key="2">
    <source>
        <dbReference type="EMBL" id="NNH03944.1"/>
    </source>
</evidence>
<reference evidence="2 3" key="1">
    <citation type="submission" date="2020-05" db="EMBL/GenBank/DDBJ databases">
        <title>MicrobeNet Type strains.</title>
        <authorList>
            <person name="Nicholson A.C."/>
        </authorList>
    </citation>
    <scope>NUCLEOTIDE SEQUENCE [LARGE SCALE GENOMIC DNA]</scope>
    <source>
        <strain evidence="2 3">JCM 14282</strain>
    </source>
</reference>
<dbReference type="AlphaFoldDB" id="A0A7Y2M008"/>
<comment type="caution">
    <text evidence="2">The sequence shown here is derived from an EMBL/GenBank/DDBJ whole genome shotgun (WGS) entry which is preliminary data.</text>
</comment>
<accession>A0A7Y2M008</accession>
<gene>
    <name evidence="2" type="ORF">HLA99_08790</name>
</gene>
<dbReference type="RefSeq" id="WP_167035678.1">
    <property type="nucleotide sequence ID" value="NZ_BAAANA010000002.1"/>
</dbReference>
<dbReference type="Proteomes" id="UP000543598">
    <property type="component" value="Unassembled WGS sequence"/>
</dbReference>
<keyword evidence="1" id="KW-0812">Transmembrane</keyword>
<name>A0A7Y2M008_9MICO</name>
<evidence type="ECO:0000256" key="1">
    <source>
        <dbReference type="SAM" id="Phobius"/>
    </source>
</evidence>
<sequence length="357" mass="36747">MRVRAPRRPATSPRLVPAVLLGLALAVLPGIGVAADTGNVTWGVRAADNEHGSERRNYAYQLEGGQSLQDAITVTNHSDAPLSLDLYAADGFTTTSGELDLLPRSETSTGVGSWITLGAADVVIEPGESRDVGFTVAVPADVPPGDYAGGVVTSLRHAGAAQGITVDRRLGIRVHLRVGGELAPRLLIENAGLTYDGALSPFDVGVATATFTVHNAGNARLAAGAAVTLSGPFGLFPATAQELAAIPELLPGDTWTIEVAVPGVVPAFLLTADVAATPEVVAVASADGLPALDAVHAAATVWAVPWTLLVLVVLIAAGMTAWLRARRRRRRGEAARIEAAVAAALNDRERTDAAVVS</sequence>
<keyword evidence="3" id="KW-1185">Reference proteome</keyword>
<feature type="transmembrane region" description="Helical" evidence="1">
    <location>
        <begin position="302"/>
        <end position="323"/>
    </location>
</feature>